<feature type="transmembrane region" description="Helical" evidence="1">
    <location>
        <begin position="12"/>
        <end position="36"/>
    </location>
</feature>
<sequence length="654" mass="73981">MEVIVNNLIKAIGWSIFHSLWQGAIIYGILLMLLSLFPKLNAGVKHNLAYGTLCLIFVGFCITFSSVFKLPEESQTMTAQILVEGNYTESVFTIPQQIKNSTEHIFPYLSGIYIIGLLSQLFILTVGYKKVLRLKQAARIAVPNEWQVVFSSMIDRLNIRRNISFYLSDKVNVPLVIGYLKPVVLFPVALATQLDIKQVEAILIHELSHIRRNDYLLNLIKTGIETLLFFNPFIWLTSKLIGVEREHACDDLVLKFTGTPLTYAHALLKLEILKDKTTPTLSMAATGNNQHLYQRIKRITDMKTNYMNAKQKFFAITLTMATVISLAWISPEKTTAASTKSQPPKNATLEVKSTQSKPLVKLVEIKPATGEKVPADTTKKKRKFKIVTIDAQGNQKEYNSVKEMPDSLRIDVIKDTFTDNDLNATFKALPADLDKALINFESSYNFKFDTILNSKQKGKMSPEEQKRLNSIRVELNKSIKAGTARSLSSSKELAEAYRKVASAASKTGAYTYSYKMKQNSDKDGDIVIMTKPGNDTIKVRGYSYKMTPKSDHVVTVSGIERAVTSDLLEARKRAVENTTVSLQRRLSSAEYKKEFEAMKEIRESEEYKKAKKKFDSEVEKMKRKKGIKTDSKTNINGLDIDAYHEYMLHNIEKP</sequence>
<accession>A0A4U1CCE2</accession>
<dbReference type="AlphaFoldDB" id="A0A4U1CCE2"/>
<evidence type="ECO:0000256" key="1">
    <source>
        <dbReference type="SAM" id="Phobius"/>
    </source>
</evidence>
<name>A0A4U1CCE2_9SPHI</name>
<dbReference type="RefSeq" id="WP_136837880.1">
    <property type="nucleotide sequence ID" value="NZ_SWBQ01000009.1"/>
</dbReference>
<protein>
    <submittedName>
        <fullName evidence="3">M56 family metallopeptidase</fullName>
    </submittedName>
</protein>
<reference evidence="3 4" key="1">
    <citation type="submission" date="2019-04" db="EMBL/GenBank/DDBJ databases">
        <title>Pedobacter sp. RP-3-15 sp. nov., isolated from Arctic soil.</title>
        <authorList>
            <person name="Dahal R.H."/>
            <person name="Kim D.-U."/>
        </authorList>
    </citation>
    <scope>NUCLEOTIDE SEQUENCE [LARGE SCALE GENOMIC DNA]</scope>
    <source>
        <strain evidence="3 4">RP-3-15</strain>
    </source>
</reference>
<dbReference type="Pfam" id="PF05569">
    <property type="entry name" value="Peptidase_M56"/>
    <property type="match status" value="1"/>
</dbReference>
<feature type="transmembrane region" description="Helical" evidence="1">
    <location>
        <begin position="48"/>
        <end position="68"/>
    </location>
</feature>
<dbReference type="EMBL" id="SWBQ01000009">
    <property type="protein sequence ID" value="TKC02847.1"/>
    <property type="molecule type" value="Genomic_DNA"/>
</dbReference>
<dbReference type="Proteomes" id="UP000307244">
    <property type="component" value="Unassembled WGS sequence"/>
</dbReference>
<comment type="caution">
    <text evidence="3">The sequence shown here is derived from an EMBL/GenBank/DDBJ whole genome shotgun (WGS) entry which is preliminary data.</text>
</comment>
<feature type="domain" description="Peptidase M56" evidence="2">
    <location>
        <begin position="97"/>
        <end position="298"/>
    </location>
</feature>
<feature type="transmembrane region" description="Helical" evidence="1">
    <location>
        <begin position="105"/>
        <end position="126"/>
    </location>
</feature>
<dbReference type="OrthoDB" id="15218at2"/>
<dbReference type="InterPro" id="IPR052173">
    <property type="entry name" value="Beta-lactam_resp_regulator"/>
</dbReference>
<organism evidence="3 4">
    <name type="scientific">Pedobacter frigoris</name>
    <dbReference type="NCBI Taxonomy" id="2571272"/>
    <lineage>
        <taxon>Bacteria</taxon>
        <taxon>Pseudomonadati</taxon>
        <taxon>Bacteroidota</taxon>
        <taxon>Sphingobacteriia</taxon>
        <taxon>Sphingobacteriales</taxon>
        <taxon>Sphingobacteriaceae</taxon>
        <taxon>Pedobacter</taxon>
    </lineage>
</organism>
<gene>
    <name evidence="3" type="ORF">FA047_20045</name>
</gene>
<dbReference type="InterPro" id="IPR008756">
    <property type="entry name" value="Peptidase_M56"/>
</dbReference>
<evidence type="ECO:0000313" key="4">
    <source>
        <dbReference type="Proteomes" id="UP000307244"/>
    </source>
</evidence>
<keyword evidence="1" id="KW-1133">Transmembrane helix</keyword>
<keyword evidence="4" id="KW-1185">Reference proteome</keyword>
<keyword evidence="1" id="KW-0812">Transmembrane</keyword>
<dbReference type="PANTHER" id="PTHR34978">
    <property type="entry name" value="POSSIBLE SENSOR-TRANSDUCER PROTEIN BLAR"/>
    <property type="match status" value="1"/>
</dbReference>
<dbReference type="CDD" id="cd07341">
    <property type="entry name" value="M56_BlaR1_MecR1_like"/>
    <property type="match status" value="1"/>
</dbReference>
<evidence type="ECO:0000313" key="3">
    <source>
        <dbReference type="EMBL" id="TKC02847.1"/>
    </source>
</evidence>
<evidence type="ECO:0000259" key="2">
    <source>
        <dbReference type="Pfam" id="PF05569"/>
    </source>
</evidence>
<proteinExistence type="predicted"/>
<dbReference type="PANTHER" id="PTHR34978:SF3">
    <property type="entry name" value="SLR0241 PROTEIN"/>
    <property type="match status" value="1"/>
</dbReference>
<keyword evidence="1" id="KW-0472">Membrane</keyword>